<accession>D7BUG5</accession>
<keyword evidence="3" id="KW-1185">Reference proteome</keyword>
<dbReference type="Proteomes" id="UP000000377">
    <property type="component" value="Chromosome"/>
</dbReference>
<dbReference type="KEGG" id="sbh:SBI_08596"/>
<feature type="region of interest" description="Disordered" evidence="1">
    <location>
        <begin position="159"/>
        <end position="181"/>
    </location>
</feature>
<evidence type="ECO:0000313" key="3">
    <source>
        <dbReference type="Proteomes" id="UP000000377"/>
    </source>
</evidence>
<organism evidence="2 3">
    <name type="scientific">Streptomyces bingchenggensis (strain BCW-1)</name>
    <dbReference type="NCBI Taxonomy" id="749414"/>
    <lineage>
        <taxon>Bacteria</taxon>
        <taxon>Bacillati</taxon>
        <taxon>Actinomycetota</taxon>
        <taxon>Actinomycetes</taxon>
        <taxon>Kitasatosporales</taxon>
        <taxon>Streptomycetaceae</taxon>
        <taxon>Streptomyces</taxon>
    </lineage>
</organism>
<reference evidence="2 3" key="1">
    <citation type="journal article" date="2010" name="J. Bacteriol.">
        <title>Genome sequence of the milbemycin-producing bacterium Streptomyces bingchenggensis.</title>
        <authorList>
            <person name="Wang X.J."/>
            <person name="Yan Y.J."/>
            <person name="Zhang B."/>
            <person name="An J."/>
            <person name="Wang J.J."/>
            <person name="Tian J."/>
            <person name="Jiang L."/>
            <person name="Chen Y.H."/>
            <person name="Huang S.X."/>
            <person name="Yin M."/>
            <person name="Zhang J."/>
            <person name="Gao A.L."/>
            <person name="Liu C.X."/>
            <person name="Zhu Z.X."/>
            <person name="Xiang W.S."/>
        </authorList>
    </citation>
    <scope>NUCLEOTIDE SEQUENCE [LARGE SCALE GENOMIC DNA]</scope>
    <source>
        <strain evidence="2 3">BCW-1</strain>
    </source>
</reference>
<evidence type="ECO:0000256" key="1">
    <source>
        <dbReference type="SAM" id="MobiDB-lite"/>
    </source>
</evidence>
<proteinExistence type="predicted"/>
<gene>
    <name evidence="2" type="ordered locus">SBI_08596</name>
</gene>
<dbReference type="EMBL" id="CP002047">
    <property type="protein sequence ID" value="ADI11714.1"/>
    <property type="molecule type" value="Genomic_DNA"/>
</dbReference>
<dbReference type="HOGENOM" id="CLU_1488214_0_0_11"/>
<dbReference type="AlphaFoldDB" id="D7BUG5"/>
<evidence type="ECO:0000313" key="2">
    <source>
        <dbReference type="EMBL" id="ADI11714.1"/>
    </source>
</evidence>
<name>D7BUG5_STRBB</name>
<sequence>MTILISATSSSPGRKGCRSRRIRAWSAMIAASLASVLPSPPVALGGTADGSARDVERVLAVIEKQIDQQGGAAVGQVDAPDDLVTQGEDINRELQQFRLVVCHSPRQQPLPGVVDHHTLMMGPAGVDAGPDRCHALSTGRLLTCSTDDLAGESLLSVPNQQQSRRGVSGGESYEAIRTADH</sequence>
<protein>
    <submittedName>
        <fullName evidence="2">Uncharacterized protein</fullName>
    </submittedName>
</protein>